<dbReference type="Proteomes" id="UP001057402">
    <property type="component" value="Chromosome 3"/>
</dbReference>
<organism evidence="1 2">
    <name type="scientific">Melastoma candidum</name>
    <dbReference type="NCBI Taxonomy" id="119954"/>
    <lineage>
        <taxon>Eukaryota</taxon>
        <taxon>Viridiplantae</taxon>
        <taxon>Streptophyta</taxon>
        <taxon>Embryophyta</taxon>
        <taxon>Tracheophyta</taxon>
        <taxon>Spermatophyta</taxon>
        <taxon>Magnoliopsida</taxon>
        <taxon>eudicotyledons</taxon>
        <taxon>Gunneridae</taxon>
        <taxon>Pentapetalae</taxon>
        <taxon>rosids</taxon>
        <taxon>malvids</taxon>
        <taxon>Myrtales</taxon>
        <taxon>Melastomataceae</taxon>
        <taxon>Melastomatoideae</taxon>
        <taxon>Melastomateae</taxon>
        <taxon>Melastoma</taxon>
    </lineage>
</organism>
<protein>
    <submittedName>
        <fullName evidence="1">Uncharacterized protein</fullName>
    </submittedName>
</protein>
<accession>A0ACB9RPS1</accession>
<evidence type="ECO:0000313" key="1">
    <source>
        <dbReference type="EMBL" id="KAI4381060.1"/>
    </source>
</evidence>
<comment type="caution">
    <text evidence="1">The sequence shown here is derived from an EMBL/GenBank/DDBJ whole genome shotgun (WGS) entry which is preliminary data.</text>
</comment>
<proteinExistence type="predicted"/>
<dbReference type="EMBL" id="CM042882">
    <property type="protein sequence ID" value="KAI4381060.1"/>
    <property type="molecule type" value="Genomic_DNA"/>
</dbReference>
<sequence length="236" mass="26770">MKHARASAQSNSGVNELIRVEFFRTSPQSAATRTRQNTFLLFCPCWKRTIQSLGIDSWEFTDGIVVALFCDSPVKKKCDWITPTAGVKAAHLIPKFDWIFTTEFVRLFRAIDHGYPVPYSKHIMKSSSDPCFVAFHDEEWGVPLHNDKKLFELLVLSDGSPGLPASSLLSKPKLCAVIENARQATKVIEEFGSFNKYIWSFGNDKPIISRFQYPRLVPVKSPKVDIISKDLVRRGF</sequence>
<gene>
    <name evidence="1" type="ORF">MLD38_007176</name>
</gene>
<evidence type="ECO:0000313" key="2">
    <source>
        <dbReference type="Proteomes" id="UP001057402"/>
    </source>
</evidence>
<reference evidence="2" key="1">
    <citation type="journal article" date="2023" name="Front. Plant Sci.">
        <title>Chromosomal-level genome assembly of Melastoma candidum provides insights into trichome evolution.</title>
        <authorList>
            <person name="Zhong Y."/>
            <person name="Wu W."/>
            <person name="Sun C."/>
            <person name="Zou P."/>
            <person name="Liu Y."/>
            <person name="Dai S."/>
            <person name="Zhou R."/>
        </authorList>
    </citation>
    <scope>NUCLEOTIDE SEQUENCE [LARGE SCALE GENOMIC DNA]</scope>
</reference>
<keyword evidence="2" id="KW-1185">Reference proteome</keyword>
<name>A0ACB9RPS1_9MYRT</name>